<accession>A0A499UVF4</accession>
<evidence type="ECO:0000256" key="1">
    <source>
        <dbReference type="SAM" id="MobiDB-lite"/>
    </source>
</evidence>
<dbReference type="AlphaFoldDB" id="A0A499UVF4"/>
<evidence type="ECO:0000313" key="3">
    <source>
        <dbReference type="Proteomes" id="UP000463951"/>
    </source>
</evidence>
<dbReference type="EMBL" id="AP019620">
    <property type="protein sequence ID" value="BBJ37877.1"/>
    <property type="molecule type" value="Genomic_DNA"/>
</dbReference>
<name>A0A499UVF4_9ACTN</name>
<proteinExistence type="predicted"/>
<protein>
    <submittedName>
        <fullName evidence="2">Uncharacterized protein</fullName>
    </submittedName>
</protein>
<organism evidence="2 3">
    <name type="scientific">Streptomyces antimycoticus</name>
    <dbReference type="NCBI Taxonomy" id="68175"/>
    <lineage>
        <taxon>Bacteria</taxon>
        <taxon>Bacillati</taxon>
        <taxon>Actinomycetota</taxon>
        <taxon>Actinomycetes</taxon>
        <taxon>Kitasatosporales</taxon>
        <taxon>Streptomycetaceae</taxon>
        <taxon>Streptomyces</taxon>
        <taxon>Streptomyces violaceusniger group</taxon>
    </lineage>
</organism>
<dbReference type="Proteomes" id="UP000463951">
    <property type="component" value="Chromosome"/>
</dbReference>
<feature type="compositionally biased region" description="Low complexity" evidence="1">
    <location>
        <begin position="22"/>
        <end position="34"/>
    </location>
</feature>
<gene>
    <name evidence="2" type="ORF">SSPO_005950</name>
</gene>
<reference evidence="2 3" key="1">
    <citation type="journal article" date="2020" name="Int. J. Syst. Evol. Microbiol.">
        <title>Reclassification of Streptomyces castelarensis and Streptomyces sporoclivatus as later heterotypic synonyms of Streptomyces antimycoticus.</title>
        <authorList>
            <person name="Komaki H."/>
            <person name="Tamura T."/>
        </authorList>
    </citation>
    <scope>NUCLEOTIDE SEQUENCE [LARGE SCALE GENOMIC DNA]</scope>
    <source>
        <strain evidence="2 3">NBRC 100767</strain>
    </source>
</reference>
<sequence>MAAADAVRQVLPCEKGGRDRQPGGARRAAAGAGALNRSGLPPLVPGNRRLGEGGETAARTGRRRFGGIYALGQAVRSRFIVPRSGVEGTWWDCCVFLICEILGR</sequence>
<feature type="region of interest" description="Disordered" evidence="1">
    <location>
        <begin position="13"/>
        <end position="57"/>
    </location>
</feature>
<evidence type="ECO:0000313" key="2">
    <source>
        <dbReference type="EMBL" id="BBJ37877.1"/>
    </source>
</evidence>